<accession>A0A518EZG0</accession>
<keyword evidence="1" id="KW-1133">Transmembrane helix</keyword>
<feature type="transmembrane region" description="Helical" evidence="1">
    <location>
        <begin position="47"/>
        <end position="64"/>
    </location>
</feature>
<protein>
    <submittedName>
        <fullName evidence="2">Uncharacterized protein</fullName>
    </submittedName>
</protein>
<proteinExistence type="predicted"/>
<gene>
    <name evidence="2" type="ORF">Poly30_50380</name>
</gene>
<feature type="transmembrane region" description="Helical" evidence="1">
    <location>
        <begin position="20"/>
        <end position="41"/>
    </location>
</feature>
<dbReference type="AlphaFoldDB" id="A0A518EZG0"/>
<sequence>MRITRFLPPWLPWLHQTSDLGFVTWVAAIAFTAGCCIAALISESAALIAFAAIQTALLLLGVIASRKHVEVEPEPRGLILP</sequence>
<reference evidence="2 3" key="1">
    <citation type="submission" date="2019-02" db="EMBL/GenBank/DDBJ databases">
        <title>Deep-cultivation of Planctomycetes and their phenomic and genomic characterization uncovers novel biology.</title>
        <authorList>
            <person name="Wiegand S."/>
            <person name="Jogler M."/>
            <person name="Boedeker C."/>
            <person name="Pinto D."/>
            <person name="Vollmers J."/>
            <person name="Rivas-Marin E."/>
            <person name="Kohn T."/>
            <person name="Peeters S.H."/>
            <person name="Heuer A."/>
            <person name="Rast P."/>
            <person name="Oberbeckmann S."/>
            <person name="Bunk B."/>
            <person name="Jeske O."/>
            <person name="Meyerdierks A."/>
            <person name="Storesund J.E."/>
            <person name="Kallscheuer N."/>
            <person name="Luecker S."/>
            <person name="Lage O.M."/>
            <person name="Pohl T."/>
            <person name="Merkel B.J."/>
            <person name="Hornburger P."/>
            <person name="Mueller R.-W."/>
            <person name="Bruemmer F."/>
            <person name="Labrenz M."/>
            <person name="Spormann A.M."/>
            <person name="Op den Camp H."/>
            <person name="Overmann J."/>
            <person name="Amann R."/>
            <person name="Jetten M.S.M."/>
            <person name="Mascher T."/>
            <person name="Medema M.H."/>
            <person name="Devos D.P."/>
            <person name="Kaster A.-K."/>
            <person name="Ovreas L."/>
            <person name="Rohde M."/>
            <person name="Galperin M.Y."/>
            <person name="Jogler C."/>
        </authorList>
    </citation>
    <scope>NUCLEOTIDE SEQUENCE [LARGE SCALE GENOMIC DNA]</scope>
    <source>
        <strain evidence="2 3">Poly30</strain>
    </source>
</reference>
<name>A0A518EZG0_9BACT</name>
<keyword evidence="1" id="KW-0472">Membrane</keyword>
<keyword evidence="3" id="KW-1185">Reference proteome</keyword>
<evidence type="ECO:0000256" key="1">
    <source>
        <dbReference type="SAM" id="Phobius"/>
    </source>
</evidence>
<organism evidence="2 3">
    <name type="scientific">Saltatorellus ferox</name>
    <dbReference type="NCBI Taxonomy" id="2528018"/>
    <lineage>
        <taxon>Bacteria</taxon>
        <taxon>Pseudomonadati</taxon>
        <taxon>Planctomycetota</taxon>
        <taxon>Planctomycetia</taxon>
        <taxon>Planctomycetia incertae sedis</taxon>
        <taxon>Saltatorellus</taxon>
    </lineage>
</organism>
<evidence type="ECO:0000313" key="3">
    <source>
        <dbReference type="Proteomes" id="UP000320390"/>
    </source>
</evidence>
<dbReference type="Proteomes" id="UP000320390">
    <property type="component" value="Chromosome"/>
</dbReference>
<keyword evidence="1" id="KW-0812">Transmembrane</keyword>
<dbReference type="PROSITE" id="PS51257">
    <property type="entry name" value="PROKAR_LIPOPROTEIN"/>
    <property type="match status" value="1"/>
</dbReference>
<dbReference type="EMBL" id="CP036434">
    <property type="protein sequence ID" value="QDV09480.1"/>
    <property type="molecule type" value="Genomic_DNA"/>
</dbReference>
<evidence type="ECO:0000313" key="2">
    <source>
        <dbReference type="EMBL" id="QDV09480.1"/>
    </source>
</evidence>